<feature type="non-terminal residue" evidence="1">
    <location>
        <position position="88"/>
    </location>
</feature>
<dbReference type="Gene3D" id="2.30.40.10">
    <property type="entry name" value="Urease, subunit C, domain 1"/>
    <property type="match status" value="1"/>
</dbReference>
<comment type="caution">
    <text evidence="1">The sequence shown here is derived from an EMBL/GenBank/DDBJ whole genome shotgun (WGS) entry which is preliminary data.</text>
</comment>
<dbReference type="SUPFAM" id="SSF51338">
    <property type="entry name" value="Composite domain of metallo-dependent hydrolases"/>
    <property type="match status" value="1"/>
</dbReference>
<evidence type="ECO:0000313" key="1">
    <source>
        <dbReference type="EMBL" id="KAF4463174.1"/>
    </source>
</evidence>
<reference evidence="1 2" key="1">
    <citation type="submission" date="2020-01" db="EMBL/GenBank/DDBJ databases">
        <title>Identification and distribution of gene clusters putatively required for synthesis of sphingolipid metabolism inhibitors in phylogenetically diverse species of the filamentous fungus Fusarium.</title>
        <authorList>
            <person name="Kim H.-S."/>
            <person name="Busman M."/>
            <person name="Brown D.W."/>
            <person name="Divon H."/>
            <person name="Uhlig S."/>
            <person name="Proctor R.H."/>
        </authorList>
    </citation>
    <scope>NUCLEOTIDE SEQUENCE [LARGE SCALE GENOMIC DNA]</scope>
    <source>
        <strain evidence="1 2">NRRL 20459</strain>
    </source>
</reference>
<organism evidence="1 2">
    <name type="scientific">Fusarium albosuccineum</name>
    <dbReference type="NCBI Taxonomy" id="1237068"/>
    <lineage>
        <taxon>Eukaryota</taxon>
        <taxon>Fungi</taxon>
        <taxon>Dikarya</taxon>
        <taxon>Ascomycota</taxon>
        <taxon>Pezizomycotina</taxon>
        <taxon>Sordariomycetes</taxon>
        <taxon>Hypocreomycetidae</taxon>
        <taxon>Hypocreales</taxon>
        <taxon>Nectriaceae</taxon>
        <taxon>Fusarium</taxon>
        <taxon>Fusarium decemcellulare species complex</taxon>
    </lineage>
</organism>
<keyword evidence="1" id="KW-0378">Hydrolase</keyword>
<dbReference type="InterPro" id="IPR050378">
    <property type="entry name" value="Metallo-dep_Hydrolases_sf"/>
</dbReference>
<dbReference type="GO" id="GO:0016810">
    <property type="term" value="F:hydrolase activity, acting on carbon-nitrogen (but not peptide) bonds"/>
    <property type="evidence" value="ECO:0007669"/>
    <property type="project" value="InterPro"/>
</dbReference>
<name>A0A8H4L8C4_9HYPO</name>
<dbReference type="InterPro" id="IPR011059">
    <property type="entry name" value="Metal-dep_hydrolase_composite"/>
</dbReference>
<evidence type="ECO:0000313" key="2">
    <source>
        <dbReference type="Proteomes" id="UP000554235"/>
    </source>
</evidence>
<dbReference type="PANTHER" id="PTHR11647">
    <property type="entry name" value="HYDRANTOINASE/DIHYDROPYRIMIDINASE FAMILY MEMBER"/>
    <property type="match status" value="1"/>
</dbReference>
<dbReference type="Proteomes" id="UP000554235">
    <property type="component" value="Unassembled WGS sequence"/>
</dbReference>
<accession>A0A8H4L8C4</accession>
<proteinExistence type="predicted"/>
<keyword evidence="2" id="KW-1185">Reference proteome</keyword>
<dbReference type="PANTHER" id="PTHR11647:SF1">
    <property type="entry name" value="COLLAPSIN RESPONSE MEDIATOR PROTEIN"/>
    <property type="match status" value="1"/>
</dbReference>
<sequence length="88" mass="9285">MEALLLKGGVVLIHDHNDKVAPTRADVLIKGNVIAEIGSSLAAPSGCDVIDCTDSIVSPGFVDTHNHLWQAPLKGLFGDMAFIPYMGV</sequence>
<dbReference type="AlphaFoldDB" id="A0A8H4L8C4"/>
<gene>
    <name evidence="1" type="ORF">FALBO_10014</name>
</gene>
<dbReference type="Gene3D" id="3.20.20.140">
    <property type="entry name" value="Metal-dependent hydrolases"/>
    <property type="match status" value="1"/>
</dbReference>
<dbReference type="OrthoDB" id="194468at2759"/>
<dbReference type="EMBL" id="JAADYS010001412">
    <property type="protein sequence ID" value="KAF4463174.1"/>
    <property type="molecule type" value="Genomic_DNA"/>
</dbReference>
<protein>
    <submittedName>
        <fullName evidence="1">Amidohydrolase family</fullName>
    </submittedName>
</protein>